<accession>A0ABD0Z288</accession>
<feature type="compositionally biased region" description="Polar residues" evidence="1">
    <location>
        <begin position="57"/>
        <end position="68"/>
    </location>
</feature>
<evidence type="ECO:0000256" key="1">
    <source>
        <dbReference type="SAM" id="MobiDB-lite"/>
    </source>
</evidence>
<keyword evidence="3" id="KW-1185">Reference proteome</keyword>
<protein>
    <submittedName>
        <fullName evidence="2">Uncharacterized protein</fullName>
    </submittedName>
</protein>
<evidence type="ECO:0000313" key="3">
    <source>
        <dbReference type="Proteomes" id="UP001558652"/>
    </source>
</evidence>
<dbReference type="AlphaFoldDB" id="A0ABD0Z288"/>
<dbReference type="EMBL" id="JBFDAA010000003">
    <property type="protein sequence ID" value="KAL1138597.1"/>
    <property type="molecule type" value="Genomic_DNA"/>
</dbReference>
<evidence type="ECO:0000313" key="2">
    <source>
        <dbReference type="EMBL" id="KAL1138597.1"/>
    </source>
</evidence>
<name>A0ABD0Z288_9HEMI</name>
<gene>
    <name evidence="2" type="ORF">AAG570_008660</name>
</gene>
<feature type="region of interest" description="Disordered" evidence="1">
    <location>
        <begin position="1"/>
        <end position="23"/>
    </location>
</feature>
<proteinExistence type="predicted"/>
<organism evidence="2 3">
    <name type="scientific">Ranatra chinensis</name>
    <dbReference type="NCBI Taxonomy" id="642074"/>
    <lineage>
        <taxon>Eukaryota</taxon>
        <taxon>Metazoa</taxon>
        <taxon>Ecdysozoa</taxon>
        <taxon>Arthropoda</taxon>
        <taxon>Hexapoda</taxon>
        <taxon>Insecta</taxon>
        <taxon>Pterygota</taxon>
        <taxon>Neoptera</taxon>
        <taxon>Paraneoptera</taxon>
        <taxon>Hemiptera</taxon>
        <taxon>Heteroptera</taxon>
        <taxon>Panheteroptera</taxon>
        <taxon>Nepomorpha</taxon>
        <taxon>Nepidae</taxon>
        <taxon>Ranatrinae</taxon>
        <taxon>Ranatra</taxon>
    </lineage>
</organism>
<dbReference type="Proteomes" id="UP001558652">
    <property type="component" value="Unassembled WGS sequence"/>
</dbReference>
<comment type="caution">
    <text evidence="2">The sequence shown here is derived from an EMBL/GenBank/DDBJ whole genome shotgun (WGS) entry which is preliminary data.</text>
</comment>
<feature type="compositionally biased region" description="Polar residues" evidence="1">
    <location>
        <begin position="81"/>
        <end position="99"/>
    </location>
</feature>
<feature type="compositionally biased region" description="Basic and acidic residues" evidence="1">
    <location>
        <begin position="14"/>
        <end position="23"/>
    </location>
</feature>
<feature type="region of interest" description="Disordered" evidence="1">
    <location>
        <begin position="57"/>
        <end position="99"/>
    </location>
</feature>
<reference evidence="2 3" key="1">
    <citation type="submission" date="2024-07" db="EMBL/GenBank/DDBJ databases">
        <title>Chromosome-level genome assembly of the water stick insect Ranatra chinensis (Heteroptera: Nepidae).</title>
        <authorList>
            <person name="Liu X."/>
        </authorList>
    </citation>
    <scope>NUCLEOTIDE SEQUENCE [LARGE SCALE GENOMIC DNA]</scope>
    <source>
        <strain evidence="2">Cailab_2021Rc</strain>
        <tissue evidence="2">Muscle</tissue>
    </source>
</reference>
<sequence>MTRDRNEGWNSFKGGEKPPVIKDVRSHPAILFSRKQATVWASSLLPLTTLLSGNVSVSKNDISRTPNPKQKEGDSVPAQKSPKQFNAQTTEPPKQQSKQSPIVLHRCRLAYAWVRLPAVTTEFSFTLIINHVSTASPRTSPTNVYALSDHITSSAKAAFLASIPRRGNFASRIVPIGVVIVLRTFLLSLSLRIAVKTCGDVPVVLSIGRMQMNSTGFHYIRDILSLLCRTDAPVCHPSFNDSRIDGDAFLKSLETKPGCRPAKGNPCSGNMPAPKVLKWNKKIVAKKEIS</sequence>